<sequence length="172" mass="17514">MNKMKKLIAVAICVVMACVFATCAFADATSEVKGYMLSKGVTVTGTLTQEQAESLLNNSGSLKSNADALFVASQGSNLATVQANADTAASIIRGLKGFEDLKVNVSMVGSNLVRVTATSGNMYAVGDVVVGGGSTANSGVIKATGDHSAVVMLVSLVAVAGVMGMAMRKREE</sequence>
<evidence type="ECO:0000256" key="2">
    <source>
        <dbReference type="SAM" id="SignalP"/>
    </source>
</evidence>
<keyword evidence="2" id="KW-0732">Signal</keyword>
<feature type="transmembrane region" description="Helical" evidence="1">
    <location>
        <begin position="149"/>
        <end position="167"/>
    </location>
</feature>
<reference evidence="3" key="1">
    <citation type="journal article" date="2021" name="PeerJ">
        <title>Extensive microbial diversity within the chicken gut microbiome revealed by metagenomics and culture.</title>
        <authorList>
            <person name="Gilroy R."/>
            <person name="Ravi A."/>
            <person name="Getino M."/>
            <person name="Pursley I."/>
            <person name="Horton D.L."/>
            <person name="Alikhan N.F."/>
            <person name="Baker D."/>
            <person name="Gharbi K."/>
            <person name="Hall N."/>
            <person name="Watson M."/>
            <person name="Adriaenssens E.M."/>
            <person name="Foster-Nyarko E."/>
            <person name="Jarju S."/>
            <person name="Secka A."/>
            <person name="Antonio M."/>
            <person name="Oren A."/>
            <person name="Chaudhuri R.R."/>
            <person name="La Ragione R."/>
            <person name="Hildebrand F."/>
            <person name="Pallen M.J."/>
        </authorList>
    </citation>
    <scope>NUCLEOTIDE SEQUENCE</scope>
    <source>
        <strain evidence="3">ChiBcec21-2208</strain>
    </source>
</reference>
<evidence type="ECO:0000313" key="3">
    <source>
        <dbReference type="EMBL" id="HJG28681.1"/>
    </source>
</evidence>
<reference evidence="3" key="2">
    <citation type="submission" date="2021-09" db="EMBL/GenBank/DDBJ databases">
        <authorList>
            <person name="Gilroy R."/>
        </authorList>
    </citation>
    <scope>NUCLEOTIDE SEQUENCE</scope>
    <source>
        <strain evidence="3">ChiBcec21-2208</strain>
    </source>
</reference>
<dbReference type="Proteomes" id="UP000782880">
    <property type="component" value="Unassembled WGS sequence"/>
</dbReference>
<dbReference type="PROSITE" id="PS51257">
    <property type="entry name" value="PROKAR_LIPOPROTEIN"/>
    <property type="match status" value="1"/>
</dbReference>
<name>A0A921IKC7_9FIRM</name>
<protein>
    <recommendedName>
        <fullName evidence="5">Gram-positive cocci surface proteins LPxTG domain-containing protein</fullName>
    </recommendedName>
</protein>
<gene>
    <name evidence="3" type="ORF">K8V20_08595</name>
</gene>
<evidence type="ECO:0008006" key="5">
    <source>
        <dbReference type="Google" id="ProtNLM"/>
    </source>
</evidence>
<evidence type="ECO:0000256" key="1">
    <source>
        <dbReference type="SAM" id="Phobius"/>
    </source>
</evidence>
<keyword evidence="1" id="KW-1133">Transmembrane helix</keyword>
<organism evidence="3 4">
    <name type="scientific">Subdoligranulum variabile</name>
    <dbReference type="NCBI Taxonomy" id="214851"/>
    <lineage>
        <taxon>Bacteria</taxon>
        <taxon>Bacillati</taxon>
        <taxon>Bacillota</taxon>
        <taxon>Clostridia</taxon>
        <taxon>Eubacteriales</taxon>
        <taxon>Oscillospiraceae</taxon>
        <taxon>Subdoligranulum</taxon>
    </lineage>
</organism>
<feature type="signal peptide" evidence="2">
    <location>
        <begin position="1"/>
        <end position="26"/>
    </location>
</feature>
<dbReference type="AlphaFoldDB" id="A0A921IKC7"/>
<keyword evidence="1" id="KW-0812">Transmembrane</keyword>
<proteinExistence type="predicted"/>
<keyword evidence="1" id="KW-0472">Membrane</keyword>
<evidence type="ECO:0000313" key="4">
    <source>
        <dbReference type="Proteomes" id="UP000782880"/>
    </source>
</evidence>
<dbReference type="EMBL" id="DYVE01000223">
    <property type="protein sequence ID" value="HJG28681.1"/>
    <property type="molecule type" value="Genomic_DNA"/>
</dbReference>
<comment type="caution">
    <text evidence="3">The sequence shown here is derived from an EMBL/GenBank/DDBJ whole genome shotgun (WGS) entry which is preliminary data.</text>
</comment>
<accession>A0A921IKC7</accession>
<feature type="chain" id="PRO_5037249711" description="Gram-positive cocci surface proteins LPxTG domain-containing protein" evidence="2">
    <location>
        <begin position="27"/>
        <end position="172"/>
    </location>
</feature>